<gene>
    <name evidence="3" type="ORF">PPACK8108_LOCUS3576</name>
</gene>
<evidence type="ECO:0000313" key="3">
    <source>
        <dbReference type="EMBL" id="CAH7669017.1"/>
    </source>
</evidence>
<dbReference type="Proteomes" id="UP001153365">
    <property type="component" value="Unassembled WGS sequence"/>
</dbReference>
<feature type="signal peptide" evidence="1">
    <location>
        <begin position="1"/>
        <end position="29"/>
    </location>
</feature>
<dbReference type="Pfam" id="PF23631">
    <property type="entry name" value="DUF7143"/>
    <property type="match status" value="1"/>
</dbReference>
<organism evidence="3 4">
    <name type="scientific">Phakopsora pachyrhizi</name>
    <name type="common">Asian soybean rust disease fungus</name>
    <dbReference type="NCBI Taxonomy" id="170000"/>
    <lineage>
        <taxon>Eukaryota</taxon>
        <taxon>Fungi</taxon>
        <taxon>Dikarya</taxon>
        <taxon>Basidiomycota</taxon>
        <taxon>Pucciniomycotina</taxon>
        <taxon>Pucciniomycetes</taxon>
        <taxon>Pucciniales</taxon>
        <taxon>Phakopsoraceae</taxon>
        <taxon>Phakopsora</taxon>
    </lineage>
</organism>
<evidence type="ECO:0000256" key="1">
    <source>
        <dbReference type="SAM" id="SignalP"/>
    </source>
</evidence>
<feature type="chain" id="PRO_5043684396" evidence="1">
    <location>
        <begin position="30"/>
        <end position="190"/>
    </location>
</feature>
<dbReference type="EMBL" id="CALTRL010000634">
    <property type="protein sequence ID" value="CAH7669017.1"/>
    <property type="molecule type" value="Genomic_DNA"/>
</dbReference>
<evidence type="ECO:0000259" key="2">
    <source>
        <dbReference type="Pfam" id="PF23631"/>
    </source>
</evidence>
<dbReference type="AlphaFoldDB" id="A0AAV0AK89"/>
<feature type="domain" description="DUF7143" evidence="2">
    <location>
        <begin position="62"/>
        <end position="183"/>
    </location>
</feature>
<evidence type="ECO:0000313" key="4">
    <source>
        <dbReference type="Proteomes" id="UP001153365"/>
    </source>
</evidence>
<accession>A0AAV0AK89</accession>
<reference evidence="3" key="1">
    <citation type="submission" date="2022-06" db="EMBL/GenBank/DDBJ databases">
        <authorList>
            <consortium name="SYNGENTA / RWTH Aachen University"/>
        </authorList>
    </citation>
    <scope>NUCLEOTIDE SEQUENCE</scope>
</reference>
<keyword evidence="4" id="KW-1185">Reference proteome</keyword>
<name>A0AAV0AK89_PHAPC</name>
<dbReference type="InterPro" id="IPR055567">
    <property type="entry name" value="DUF7143"/>
</dbReference>
<dbReference type="PANTHER" id="PTHR37592:SF1">
    <property type="match status" value="1"/>
</dbReference>
<sequence length="190" mass="20815">MVRKLIKRTFFNIPKLLIICLISIQIIAGQDGTKACFLVGNTPLPKIVENEIDKRVRCDPTSEVDFQKGRGVSSVRFALDNFKVSGTGEDLARFKKLHAVYGAMNAALRSKGGSNQTSLKALKGADFFIEFQLRILEGDINGRQGAQHKLQKANIAPLTQKVLKNCLGCTKEDRQDVLAIAKKNGFGAPA</sequence>
<protein>
    <submittedName>
        <fullName evidence="3">Expressed protein</fullName>
    </submittedName>
</protein>
<proteinExistence type="predicted"/>
<keyword evidence="1" id="KW-0732">Signal</keyword>
<comment type="caution">
    <text evidence="3">The sequence shown here is derived from an EMBL/GenBank/DDBJ whole genome shotgun (WGS) entry which is preliminary data.</text>
</comment>
<dbReference type="PANTHER" id="PTHR37592">
    <property type="match status" value="1"/>
</dbReference>